<keyword evidence="1" id="KW-0732">Signal</keyword>
<organism evidence="2 3">
    <name type="scientific">Rosenbergiella nectarea</name>
    <dbReference type="NCBI Taxonomy" id="988801"/>
    <lineage>
        <taxon>Bacteria</taxon>
        <taxon>Pseudomonadati</taxon>
        <taxon>Pseudomonadota</taxon>
        <taxon>Gammaproteobacteria</taxon>
        <taxon>Enterobacterales</taxon>
        <taxon>Erwiniaceae</taxon>
        <taxon>Rosenbergiella</taxon>
    </lineage>
</organism>
<feature type="signal peptide" evidence="1">
    <location>
        <begin position="1"/>
        <end position="23"/>
    </location>
</feature>
<protein>
    <recommendedName>
        <fullName evidence="4">Oxidative stress defense protein</fullName>
    </recommendedName>
</protein>
<keyword evidence="3" id="KW-1185">Reference proteome</keyword>
<dbReference type="InterPro" id="IPR052022">
    <property type="entry name" value="26kDa_periplasmic_antigen"/>
</dbReference>
<dbReference type="Gene3D" id="3.30.110.170">
    <property type="entry name" value="Protein of unknown function (DUF541), domain 1"/>
    <property type="match status" value="1"/>
</dbReference>
<dbReference type="PANTHER" id="PTHR34387:SF1">
    <property type="entry name" value="PERIPLASMIC IMMUNOGENIC PROTEIN"/>
    <property type="match status" value="1"/>
</dbReference>
<evidence type="ECO:0000256" key="1">
    <source>
        <dbReference type="SAM" id="SignalP"/>
    </source>
</evidence>
<accession>A0A1H9FGM1</accession>
<name>A0A1H9FGM1_9GAMM</name>
<dbReference type="AlphaFoldDB" id="A0A1H9FGM1"/>
<dbReference type="STRING" id="988801.SAMN05216522_102312"/>
<reference evidence="3" key="1">
    <citation type="submission" date="2016-10" db="EMBL/GenBank/DDBJ databases">
        <authorList>
            <person name="Varghese N."/>
            <person name="Submissions S."/>
        </authorList>
    </citation>
    <scope>NUCLEOTIDE SEQUENCE [LARGE SCALE GENOMIC DNA]</scope>
    <source>
        <strain evidence="3">8N4</strain>
    </source>
</reference>
<dbReference type="GO" id="GO:0006974">
    <property type="term" value="P:DNA damage response"/>
    <property type="evidence" value="ECO:0007669"/>
    <property type="project" value="TreeGrafter"/>
</dbReference>
<evidence type="ECO:0008006" key="4">
    <source>
        <dbReference type="Google" id="ProtNLM"/>
    </source>
</evidence>
<dbReference type="NCBIfam" id="NF008299">
    <property type="entry name" value="PRK11087.1"/>
    <property type="match status" value="1"/>
</dbReference>
<evidence type="ECO:0000313" key="2">
    <source>
        <dbReference type="EMBL" id="SEQ37086.1"/>
    </source>
</evidence>
<dbReference type="Proteomes" id="UP000242515">
    <property type="component" value="Unassembled WGS sequence"/>
</dbReference>
<dbReference type="PANTHER" id="PTHR34387">
    <property type="entry name" value="SLR1258 PROTEIN"/>
    <property type="match status" value="1"/>
</dbReference>
<feature type="chain" id="PRO_5017221805" description="Oxidative stress defense protein" evidence="1">
    <location>
        <begin position="24"/>
        <end position="255"/>
    </location>
</feature>
<evidence type="ECO:0000313" key="3">
    <source>
        <dbReference type="Proteomes" id="UP000242515"/>
    </source>
</evidence>
<dbReference type="RefSeq" id="WP_092673303.1">
    <property type="nucleotide sequence ID" value="NZ_FOGC01000002.1"/>
</dbReference>
<dbReference type="Gene3D" id="3.30.70.2970">
    <property type="entry name" value="Protein of unknown function (DUF541), domain 2"/>
    <property type="match status" value="1"/>
</dbReference>
<dbReference type="Pfam" id="PF04402">
    <property type="entry name" value="SIMPL"/>
    <property type="match status" value="1"/>
</dbReference>
<proteinExistence type="predicted"/>
<dbReference type="EMBL" id="FOGC01000002">
    <property type="protein sequence ID" value="SEQ37086.1"/>
    <property type="molecule type" value="Genomic_DNA"/>
</dbReference>
<sequence>MKKRLTAVALLGASLGWLTSVSAETTPNAPYLSTSGQGQVQAQPDMATIVIEVNATHAQASQAKKQVDSRVARYFDFLHQQGVTDKDINAANVTTHAEYDYSQRGKPKLTGYQASRSVNVTLHQLAKLNTLLDGALAAGLNDIRSVSMGVDHPEQYQQQARQAAINDAITKAKGLASGFNASLGSVWSINYQTQRNVTLPMARMMSAQASAADTTPDQTYQQQKLDFNDNVEVVFTLNTRSLGATPDDHTQPKSP</sequence>
<dbReference type="OrthoDB" id="5985609at2"/>
<dbReference type="InterPro" id="IPR007497">
    <property type="entry name" value="SIMPL/DUF541"/>
</dbReference>
<gene>
    <name evidence="2" type="ORF">SAMN05216522_102312</name>
</gene>